<feature type="domain" description="tRNA-modifying protein YgfZ-like beta-barrel" evidence="1">
    <location>
        <begin position="222"/>
        <end position="287"/>
    </location>
</feature>
<dbReference type="Gene3D" id="3.30.70.1400">
    <property type="entry name" value="Aminomethyltransferase beta-barrel domains"/>
    <property type="match status" value="1"/>
</dbReference>
<dbReference type="NCBIfam" id="TIGR03317">
    <property type="entry name" value="ygfZ_signature"/>
    <property type="match status" value="1"/>
</dbReference>
<dbReference type="InterPro" id="IPR029043">
    <property type="entry name" value="GcvT/YgfZ_C"/>
</dbReference>
<dbReference type="InterPro" id="IPR017703">
    <property type="entry name" value="YgfZ/GCV_T_CS"/>
</dbReference>
<dbReference type="SUPFAM" id="SSF101790">
    <property type="entry name" value="Aminomethyltransferase beta-barrel domain"/>
    <property type="match status" value="1"/>
</dbReference>
<comment type="caution">
    <text evidence="2">The sequence shown here is derived from an EMBL/GenBank/DDBJ whole genome shotgun (WGS) entry which is preliminary data.</text>
</comment>
<dbReference type="InterPro" id="IPR048451">
    <property type="entry name" value="YgfZ_barrel"/>
</dbReference>
<name>A0ABS2HK90_9VIBR</name>
<evidence type="ECO:0000313" key="3">
    <source>
        <dbReference type="Proteomes" id="UP000809621"/>
    </source>
</evidence>
<accession>A0ABS2HK90</accession>
<dbReference type="RefSeq" id="WP_205159409.1">
    <property type="nucleotide sequence ID" value="NZ_JAFEUM010000007.1"/>
</dbReference>
<reference evidence="2 3" key="1">
    <citation type="submission" date="2021-02" db="EMBL/GenBank/DDBJ databases">
        <authorList>
            <person name="Park J.-S."/>
        </authorList>
    </citation>
    <scope>NUCLEOTIDE SEQUENCE [LARGE SCALE GENOMIC DNA]</scope>
    <source>
        <strain evidence="2 3">188UL20-2</strain>
    </source>
</reference>
<gene>
    <name evidence="2" type="ORF">JQC93_16020</name>
</gene>
<dbReference type="Pfam" id="PF21130">
    <property type="entry name" value="YgfZ_barrel"/>
    <property type="match status" value="1"/>
</dbReference>
<protein>
    <submittedName>
        <fullName evidence="2">Folate-binding Fe/S cluster repair protein</fullName>
    </submittedName>
</protein>
<dbReference type="EMBL" id="JAFEUM010000007">
    <property type="protein sequence ID" value="MBM7037910.1"/>
    <property type="molecule type" value="Genomic_DNA"/>
</dbReference>
<evidence type="ECO:0000313" key="2">
    <source>
        <dbReference type="EMBL" id="MBM7037910.1"/>
    </source>
</evidence>
<keyword evidence="3" id="KW-1185">Reference proteome</keyword>
<proteinExistence type="predicted"/>
<dbReference type="SUPFAM" id="SSF103025">
    <property type="entry name" value="Folate-binding domain"/>
    <property type="match status" value="1"/>
</dbReference>
<dbReference type="InterPro" id="IPR045179">
    <property type="entry name" value="YgfZ/GcvT"/>
</dbReference>
<dbReference type="PANTHER" id="PTHR22602">
    <property type="entry name" value="TRANSFERASE CAF17, MITOCHONDRIAL-RELATED"/>
    <property type="match status" value="1"/>
</dbReference>
<evidence type="ECO:0000259" key="1">
    <source>
        <dbReference type="Pfam" id="PF21130"/>
    </source>
</evidence>
<dbReference type="Proteomes" id="UP000809621">
    <property type="component" value="Unassembled WGS sequence"/>
</dbReference>
<sequence>MTDIYYNQISTNPLTTPSATWLRDWALITVTGPDSKSYLQGQLTCDVVSLEANQFTFGAHCDAKGKVWSLFRIFHIDGGYGLLLPRLGAEKALFELKKYSVFSKLEMVLSESELMGIISDESIAVDQTAKLQSVNVDATRTVVIGEAERLQSLIDEHSLSLIEQGVWQQHDIANGIPRVDENNQNQHIPQAFNLQAIGGISFDKGCYTGQETVARAKYRGTNKRALFIVTGLMGADATQPLSLERAVGENWRSAGQLIECVVVGETAYATIILANDTATDAQLRLAGTDTLWALGKLPYTLDEQE</sequence>
<dbReference type="PANTHER" id="PTHR22602:SF0">
    <property type="entry name" value="TRANSFERASE CAF17, MITOCHONDRIAL-RELATED"/>
    <property type="match status" value="1"/>
</dbReference>
<organism evidence="2 3">
    <name type="scientific">Vibrio ulleungensis</name>
    <dbReference type="NCBI Taxonomy" id="2807619"/>
    <lineage>
        <taxon>Bacteria</taxon>
        <taxon>Pseudomonadati</taxon>
        <taxon>Pseudomonadota</taxon>
        <taxon>Gammaproteobacteria</taxon>
        <taxon>Vibrionales</taxon>
        <taxon>Vibrionaceae</taxon>
        <taxon>Vibrio</taxon>
    </lineage>
</organism>
<dbReference type="Gene3D" id="2.40.30.160">
    <property type="match status" value="1"/>
</dbReference>